<evidence type="ECO:0000256" key="1">
    <source>
        <dbReference type="ARBA" id="ARBA00004147"/>
    </source>
</evidence>
<dbReference type="Gene3D" id="3.40.1310.10">
    <property type="match status" value="1"/>
</dbReference>
<comment type="PTM">
    <text evidence="15">Phosphorylated.</text>
</comment>
<comment type="subcellular location">
    <subcellularLocation>
        <location evidence="1 15">Host nucleus</location>
    </subcellularLocation>
</comment>
<dbReference type="InterPro" id="IPR014015">
    <property type="entry name" value="Helicase_SF3_DNA-vir"/>
</dbReference>
<comment type="function">
    <text evidence="16">ATP-dependent DNA helicase required for initiation of viral DNA replication. It forms a complex with the viral E2 protein. The E1-E2 complex binds to the replication origin which contains binding sites for both proteins.</text>
</comment>
<dbReference type="GO" id="GO:0003677">
    <property type="term" value="F:DNA binding"/>
    <property type="evidence" value="ECO:0007669"/>
    <property type="project" value="UniProtKB-UniRule"/>
</dbReference>
<feature type="cross-link" description="Glycyl lysine isopeptide (Lys-Gly) (interchain with G-Cter in SUMO)" evidence="15">
    <location>
        <position position="520"/>
    </location>
</feature>
<evidence type="ECO:0000256" key="8">
    <source>
        <dbReference type="ARBA" id="ARBA00022806"/>
    </source>
</evidence>
<protein>
    <recommendedName>
        <fullName evidence="15 16">Replication protein E1</fullName>
        <ecNumber evidence="15 16">5.6.2.4</ecNumber>
    </recommendedName>
    <alternativeName>
        <fullName evidence="15">ATP-dependent helicase E1</fullName>
    </alternativeName>
    <alternativeName>
        <fullName evidence="15">DNA 3'-5' helicase E1</fullName>
    </alternativeName>
</protein>
<dbReference type="InterPro" id="IPR046832">
    <property type="entry name" value="PPV_E1_DBD"/>
</dbReference>
<dbReference type="InterPro" id="IPR014000">
    <property type="entry name" value="PPV_DNA_helicase_E1_N"/>
</dbReference>
<name>A0A385PLG0_9PAPI</name>
<feature type="binding site" evidence="15">
    <location>
        <begin position="439"/>
        <end position="446"/>
    </location>
    <ligand>
        <name>ATP</name>
        <dbReference type="ChEBI" id="CHEBI:30616"/>
    </ligand>
</feature>
<sequence length="613" mass="69768">MGEPPKGTDNLSISGDWYLVHEAECVDDLNALDDLFENSTDGSGISNLIDDDIANNAEDQVNTLALYNSQIADECDFAIQTLKRKFIKSPQQSVAELSPKLQAVCITPKKSSSKRRLQFEDSGVVEDEAESSNEKVDEDVVETVETVEPVQENGDCLNLELLHTASRKHVLLAKFKDMFCVSFSELTRAFKSDKSCTVNWVVYVYNAAEEVILGSKIVLQQHCDFFQLITSGFSGLYLLQFKSAKNRETVHKLFCTILNVKEYQLHSDPPRNRSVAAALFFYKKSISNASYMYGQFPEWVAKLTIVSHQSANAAENFSLSVMVQWAYDNEIYDEPEIAYKYAQLADEDANAAAFLNSNCQVRYVRDCAQMVKLYKRQELKEMSIVEWIDKCCEKCKVDADWKPIALFMKHQNIPFVQFLITLKTWLKGLPKKNTLVIHGDPDTGKSYFTFSFLHFVGGKVISYMNKTSPFWLMPLIDTKFGLLDDATYGAWQYIDQNMRNALDGNPMCLDSKHRAPMQLKLPRMLITTNTNVLKEPSLLYLHSRLLCLEFPNKMPFADDGSPLFQITDATWKCFFRRFGEQLDLTTTNEEGDGDSRDVDRSFRCTARSDNDSL</sequence>
<dbReference type="Gene3D" id="3.40.50.300">
    <property type="entry name" value="P-loop containing nucleotide triphosphate hydrolases"/>
    <property type="match status" value="1"/>
</dbReference>
<proteinExistence type="inferred from homology"/>
<gene>
    <name evidence="15" type="primary">E1</name>
</gene>
<keyword evidence="15" id="KW-0832">Ubl conjugation</keyword>
<keyword evidence="8 15" id="KW-0347">Helicase</keyword>
<dbReference type="HAMAP" id="MF_04000">
    <property type="entry name" value="PPV_E1"/>
    <property type="match status" value="1"/>
</dbReference>
<comment type="function">
    <text evidence="14 15">ATP-dependent DNA 3'-5' helicase required for initiation of viral DNA replication. It forms a complex with the viral E2 protein. The E1-E2 complex binds to the replication origin which contains binding sites for both proteins. During the initial step, a dimer of E1 interacts with a dimer of protein E2 leading to a complex that binds the viral origin of replication with high specificity. Then, a second dimer of E1 displaces the E2 dimer in an ATP-dependent manner to form the E1 tetramer. Following this, two E1 monomers are added to each half of the site, which results in the formation of two E1 trimers on the viral ori. Subsequently, two hexamers will be created. The double hexamer acts as a bi-directional helicase machinery and unwinds the viral DNA and then recruits the host DNA polymerase to start replication.</text>
</comment>
<keyword evidence="6 15" id="KW-0547">Nucleotide-binding</keyword>
<evidence type="ECO:0000256" key="11">
    <source>
        <dbReference type="ARBA" id="ARBA00023235"/>
    </source>
</evidence>
<feature type="modified residue" description="Phosphoserine; by host" evidence="15">
    <location>
        <position position="89"/>
    </location>
</feature>
<comment type="PTM">
    <text evidence="15">Sumoylated.</text>
</comment>
<accession>A0A385PLG0</accession>
<feature type="short sequence motif" description="Nuclear localization signal" evidence="15">
    <location>
        <begin position="83"/>
        <end position="85"/>
    </location>
</feature>
<dbReference type="InterPro" id="IPR027417">
    <property type="entry name" value="P-loop_NTPase"/>
</dbReference>
<keyword evidence="10 15" id="KW-0238">DNA-binding</keyword>
<dbReference type="Gene3D" id="1.10.10.510">
    <property type="entry name" value="Zinc finger, large T-antigen D1 domain"/>
    <property type="match status" value="1"/>
</dbReference>
<dbReference type="GO" id="GO:0016887">
    <property type="term" value="F:ATP hydrolysis activity"/>
    <property type="evidence" value="ECO:0007669"/>
    <property type="project" value="RHEA"/>
</dbReference>
<dbReference type="EMBL" id="MH777232">
    <property type="protein sequence ID" value="AYA93873.2"/>
    <property type="molecule type" value="Genomic_DNA"/>
</dbReference>
<feature type="short sequence motif" description="Nuclear export signal" evidence="15">
    <location>
        <begin position="97"/>
        <end position="106"/>
    </location>
</feature>
<dbReference type="EC" id="5.6.2.4" evidence="15 16"/>
<keyword evidence="3 15" id="KW-0597">Phosphoprotein</keyword>
<comment type="catalytic activity">
    <reaction evidence="12 15">
        <text>Couples ATP hydrolysis with the unwinding of duplex DNA by translocating in the 3'-5' direction.</text>
        <dbReference type="EC" id="5.6.2.4"/>
    </reaction>
</comment>
<evidence type="ECO:0000256" key="6">
    <source>
        <dbReference type="ARBA" id="ARBA00022741"/>
    </source>
</evidence>
<dbReference type="PROSITE" id="PS51206">
    <property type="entry name" value="SF3_HELICASE_1"/>
    <property type="match status" value="1"/>
</dbReference>
<dbReference type="Pfam" id="PF20450">
    <property type="entry name" value="PPV_E1_DBD"/>
    <property type="match status" value="1"/>
</dbReference>
<dbReference type="InterPro" id="IPR037102">
    <property type="entry name" value="Znf_lg_T-Ag_D1_dom_sf"/>
</dbReference>
<evidence type="ECO:0000259" key="17">
    <source>
        <dbReference type="PROSITE" id="PS51206"/>
    </source>
</evidence>
<dbReference type="InterPro" id="IPR046935">
    <property type="entry name" value="PPV_E1_DBD_sf"/>
</dbReference>
<evidence type="ECO:0000313" key="18">
    <source>
        <dbReference type="EMBL" id="AYA93873.2"/>
    </source>
</evidence>
<evidence type="ECO:0000256" key="5">
    <source>
        <dbReference type="ARBA" id="ARBA00022705"/>
    </source>
</evidence>
<evidence type="ECO:0000256" key="13">
    <source>
        <dbReference type="ARBA" id="ARBA00048988"/>
    </source>
</evidence>
<comment type="catalytic activity">
    <reaction evidence="13 15 16">
        <text>ATP + H2O = ADP + phosphate + H(+)</text>
        <dbReference type="Rhea" id="RHEA:13065"/>
        <dbReference type="ChEBI" id="CHEBI:15377"/>
        <dbReference type="ChEBI" id="CHEBI:15378"/>
        <dbReference type="ChEBI" id="CHEBI:30616"/>
        <dbReference type="ChEBI" id="CHEBI:43474"/>
        <dbReference type="ChEBI" id="CHEBI:456216"/>
        <dbReference type="EC" id="5.6.2.4"/>
    </reaction>
</comment>
<keyword evidence="7 15" id="KW-0378">Hydrolase</keyword>
<dbReference type="SUPFAM" id="SSF52540">
    <property type="entry name" value="P-loop containing nucleoside triphosphate hydrolases"/>
    <property type="match status" value="1"/>
</dbReference>
<keyword evidence="5 15" id="KW-0235">DNA replication</keyword>
<evidence type="ECO:0000256" key="9">
    <source>
        <dbReference type="ARBA" id="ARBA00022840"/>
    </source>
</evidence>
<dbReference type="InterPro" id="IPR001177">
    <property type="entry name" value="PPV_DNA_helicase_E1_C"/>
</dbReference>
<feature type="modified residue" description="Phosphoserine; by host" evidence="15">
    <location>
        <position position="111"/>
    </location>
</feature>
<dbReference type="PIRSF" id="PIRSF003383">
    <property type="entry name" value="Rep_E1_papillomaV"/>
    <property type="match status" value="1"/>
</dbReference>
<keyword evidence="11 15" id="KW-0413">Isomerase</keyword>
<dbReference type="GO" id="GO:0005524">
    <property type="term" value="F:ATP binding"/>
    <property type="evidence" value="ECO:0007669"/>
    <property type="project" value="UniProtKB-UniRule"/>
</dbReference>
<comment type="caution">
    <text evidence="15">Lacks conserved residue(s) required for the propagation of feature annotation.</text>
</comment>
<dbReference type="InterPro" id="IPR016393">
    <property type="entry name" value="Rep_E1_papillomaV"/>
</dbReference>
<evidence type="ECO:0000256" key="7">
    <source>
        <dbReference type="ARBA" id="ARBA00022801"/>
    </source>
</evidence>
<comment type="subunit">
    <text evidence="15">Can form hexamers. Interacts with E2 protein; this interaction increases E1 DNA binding specificity. Interacts with host DNA polymerase subunit POLA2. Interacts with host single stranded DNA-binding protein RPA1. Interacts with host TOP1; this interaction stimulates the enzymatic activity of TOP1.</text>
</comment>
<evidence type="ECO:0000256" key="12">
    <source>
        <dbReference type="ARBA" id="ARBA00034617"/>
    </source>
</evidence>
<dbReference type="Pfam" id="PF00524">
    <property type="entry name" value="PPV_E1_N"/>
    <property type="match status" value="1"/>
</dbReference>
<keyword evidence="9 15" id="KW-0067">ATP-binding</keyword>
<dbReference type="GO" id="GO:0006260">
    <property type="term" value="P:DNA replication"/>
    <property type="evidence" value="ECO:0007669"/>
    <property type="project" value="UniProtKB-UniRule"/>
</dbReference>
<dbReference type="GO" id="GO:0043138">
    <property type="term" value="F:3'-5' DNA helicase activity"/>
    <property type="evidence" value="ECO:0007669"/>
    <property type="project" value="UniProtKB-UniRule"/>
</dbReference>
<dbReference type="SUPFAM" id="SSF55464">
    <property type="entry name" value="Origin of replication-binding domain, RBD-like"/>
    <property type="match status" value="1"/>
</dbReference>
<evidence type="ECO:0000256" key="14">
    <source>
        <dbReference type="ARBA" id="ARBA00093297"/>
    </source>
</evidence>
<evidence type="ECO:0000256" key="15">
    <source>
        <dbReference type="HAMAP-Rule" id="MF_04000"/>
    </source>
</evidence>
<evidence type="ECO:0000256" key="10">
    <source>
        <dbReference type="ARBA" id="ARBA00023125"/>
    </source>
</evidence>
<feature type="domain" description="SF3 helicase" evidence="17">
    <location>
        <begin position="413"/>
        <end position="563"/>
    </location>
</feature>
<evidence type="ECO:0000256" key="16">
    <source>
        <dbReference type="PIRNR" id="PIRNR003383"/>
    </source>
</evidence>
<comment type="similarity">
    <text evidence="15 16">Belongs to the papillomaviridae E1 protein family.</text>
</comment>
<dbReference type="Pfam" id="PF00519">
    <property type="entry name" value="PPV_E1_C"/>
    <property type="match status" value="1"/>
</dbReference>
<evidence type="ECO:0000256" key="3">
    <source>
        <dbReference type="ARBA" id="ARBA00022553"/>
    </source>
</evidence>
<evidence type="ECO:0000256" key="2">
    <source>
        <dbReference type="ARBA" id="ARBA00022518"/>
    </source>
</evidence>
<organism evidence="18">
    <name type="scientific">Human papillomavirus</name>
    <dbReference type="NCBI Taxonomy" id="10566"/>
    <lineage>
        <taxon>Viruses</taxon>
        <taxon>Monodnaviria</taxon>
        <taxon>Shotokuvirae</taxon>
        <taxon>Cossaviricota</taxon>
        <taxon>Papovaviricetes</taxon>
        <taxon>Zurhausenvirales</taxon>
        <taxon>Papillomaviridae</taxon>
    </lineage>
</organism>
<evidence type="ECO:0000256" key="4">
    <source>
        <dbReference type="ARBA" id="ARBA00022562"/>
    </source>
</evidence>
<keyword evidence="4 15" id="KW-1048">Host nucleus</keyword>
<keyword evidence="15" id="KW-1017">Isopeptide bond</keyword>
<dbReference type="GO" id="GO:0042025">
    <property type="term" value="C:host cell nucleus"/>
    <property type="evidence" value="ECO:0007669"/>
    <property type="project" value="UniProtKB-SubCell"/>
</dbReference>
<feature type="modified residue" description="Phosphoserine; by host" evidence="15">
    <location>
        <position position="93"/>
    </location>
</feature>
<keyword evidence="2 15" id="KW-0244">Early protein</keyword>
<reference evidence="18" key="1">
    <citation type="journal article" date="2018" name="Nat. Med.">
        <title>Expanded skin virome in DOCK8-deficient patients.</title>
        <authorList>
            <consortium name="NISC Comparative Sequencing Program"/>
            <person name="Tirosh O."/>
            <person name="Conlan S."/>
            <person name="Deming C."/>
            <person name="Lee-Lin S.Q."/>
            <person name="Huang X."/>
            <person name="Su H.C."/>
            <person name="Freeman A.F."/>
            <person name="Segre J.A."/>
            <person name="Kong H.H."/>
        </authorList>
    </citation>
    <scope>NUCLEOTIDE SEQUENCE</scope>
    <source>
        <strain evidence="18">HPV-mSK_089</strain>
    </source>
</reference>
<feature type="modified residue" description="Phosphoserine; by host" evidence="15">
    <location>
        <position position="98"/>
    </location>
</feature>